<proteinExistence type="predicted"/>
<feature type="compositionally biased region" description="Acidic residues" evidence="6">
    <location>
        <begin position="625"/>
        <end position="638"/>
    </location>
</feature>
<dbReference type="InterPro" id="IPR054319">
    <property type="entry name" value="PspC-rel_ToastRack"/>
</dbReference>
<keyword evidence="4 7" id="KW-1133">Transmembrane helix</keyword>
<keyword evidence="13" id="KW-1185">Reference proteome</keyword>
<evidence type="ECO:0000256" key="7">
    <source>
        <dbReference type="SAM" id="Phobius"/>
    </source>
</evidence>
<feature type="domain" description="Phage shock protein PspC N-terminal" evidence="8">
    <location>
        <begin position="225"/>
        <end position="282"/>
    </location>
</feature>
<feature type="domain" description="PspC-related transmembrane region" evidence="10">
    <location>
        <begin position="326"/>
        <end position="459"/>
    </location>
</feature>
<feature type="domain" description="Phage shock protein PspC N-terminal" evidence="8">
    <location>
        <begin position="138"/>
        <end position="211"/>
    </location>
</feature>
<evidence type="ECO:0000313" key="13">
    <source>
        <dbReference type="Proteomes" id="UP001211005"/>
    </source>
</evidence>
<evidence type="ECO:0000256" key="2">
    <source>
        <dbReference type="ARBA" id="ARBA00022475"/>
    </source>
</evidence>
<evidence type="ECO:0000313" key="12">
    <source>
        <dbReference type="EMBL" id="WBA43563.1"/>
    </source>
</evidence>
<dbReference type="Pfam" id="PF10988">
    <property type="entry name" value="DUF2807"/>
    <property type="match status" value="1"/>
</dbReference>
<dbReference type="Pfam" id="PF22744">
    <property type="entry name" value="Toast-rack_PspC-Cterm"/>
    <property type="match status" value="1"/>
</dbReference>
<protein>
    <submittedName>
        <fullName evidence="12">PspC domain-containing protein</fullName>
    </submittedName>
</protein>
<dbReference type="InterPro" id="IPR054321">
    <property type="entry name" value="PspC-rel_TM"/>
</dbReference>
<feature type="transmembrane region" description="Helical" evidence="7">
    <location>
        <begin position="256"/>
        <end position="279"/>
    </location>
</feature>
<feature type="transmembrane region" description="Helical" evidence="7">
    <location>
        <begin position="435"/>
        <end position="453"/>
    </location>
</feature>
<evidence type="ECO:0000256" key="1">
    <source>
        <dbReference type="ARBA" id="ARBA00004162"/>
    </source>
</evidence>
<gene>
    <name evidence="12" type="ORF">O3303_08350</name>
</gene>
<evidence type="ECO:0000256" key="5">
    <source>
        <dbReference type="ARBA" id="ARBA00023136"/>
    </source>
</evidence>
<feature type="region of interest" description="Disordered" evidence="6">
    <location>
        <begin position="617"/>
        <end position="640"/>
    </location>
</feature>
<dbReference type="Pfam" id="PF22571">
    <property type="entry name" value="LiaI-LiaF-TM_PspC"/>
    <property type="match status" value="1"/>
</dbReference>
<name>A0ABY7LT37_9BACT</name>
<dbReference type="Pfam" id="PF04024">
    <property type="entry name" value="PspC"/>
    <property type="match status" value="2"/>
</dbReference>
<dbReference type="PANTHER" id="PTHR33885:SF3">
    <property type="entry name" value="PHAGE SHOCK PROTEIN C"/>
    <property type="match status" value="1"/>
</dbReference>
<feature type="domain" description="PspC-related ToastRack" evidence="11">
    <location>
        <begin position="493"/>
        <end position="615"/>
    </location>
</feature>
<reference evidence="12 13" key="1">
    <citation type="submission" date="2022-12" db="EMBL/GenBank/DDBJ databases">
        <title>Hymenobacter canadensis sp. nov. isolated from lake water of the Cambridge Bay, Canada.</title>
        <authorList>
            <person name="Kim W.H."/>
            <person name="Lee Y.M."/>
        </authorList>
    </citation>
    <scope>NUCLEOTIDE SEQUENCE [LARGE SCALE GENOMIC DNA]</scope>
    <source>
        <strain evidence="12 13">PAMC 29467</strain>
    </source>
</reference>
<evidence type="ECO:0000259" key="11">
    <source>
        <dbReference type="Pfam" id="PF22744"/>
    </source>
</evidence>
<organism evidence="12 13">
    <name type="scientific">Hymenobacter canadensis</name>
    <dbReference type="NCBI Taxonomy" id="2999067"/>
    <lineage>
        <taxon>Bacteria</taxon>
        <taxon>Pseudomonadati</taxon>
        <taxon>Bacteroidota</taxon>
        <taxon>Cytophagia</taxon>
        <taxon>Cytophagales</taxon>
        <taxon>Hymenobacteraceae</taxon>
        <taxon>Hymenobacter</taxon>
    </lineage>
</organism>
<evidence type="ECO:0000259" key="10">
    <source>
        <dbReference type="Pfam" id="PF22571"/>
    </source>
</evidence>
<feature type="transmembrane region" description="Helical" evidence="7">
    <location>
        <begin position="194"/>
        <end position="209"/>
    </location>
</feature>
<dbReference type="Gene3D" id="2.160.20.120">
    <property type="match status" value="1"/>
</dbReference>
<feature type="transmembrane region" description="Helical" evidence="7">
    <location>
        <begin position="396"/>
        <end position="423"/>
    </location>
</feature>
<dbReference type="PANTHER" id="PTHR33885">
    <property type="entry name" value="PHAGE SHOCK PROTEIN C"/>
    <property type="match status" value="1"/>
</dbReference>
<keyword evidence="3 7" id="KW-0812">Transmembrane</keyword>
<dbReference type="RefSeq" id="WP_269561601.1">
    <property type="nucleotide sequence ID" value="NZ_CP114767.1"/>
</dbReference>
<evidence type="ECO:0000256" key="3">
    <source>
        <dbReference type="ARBA" id="ARBA00022692"/>
    </source>
</evidence>
<keyword evidence="5 7" id="KW-0472">Membrane</keyword>
<sequence>MKKNISINLQGIIFHLEEDGYDVLGRYLAEVKAHFSGYRGHEEIVADIESRIAELFAARLSGTKQVISLEDVQAMTAKMGRVSDFQSADDAEDEEELLAEAVASGTAQGTYADGTNGAGHRARSGPEAAADTTQGAPRQMYRDMAHRKVAGVAAGLAHYFGTNPLWIRIALLVLLLAVPTVFDDTPLNQFGERVAGITVLAYIILWVVLPKRYDTTDPDTDPAFKKLYRDTDNGKVGGVSAGLAAYLRVDVVVVRIAFLLLLIAGSLGFWLYIILWILLPEAKTASDKLRMRGDAVTLSALDENLRNNPYAAGSEASPVNNRPVGTFLEDSFSNVRPVINGIGSLIRVVAGGIMALTGFAILLSVVIALGIGLGLISSSDNLDFGPLQPFLLFNDISVWAVLSFFLLTAIPALALMLSGLGLLLRRSVLSRTASLTLLGLWLLGIVGSSVAGIRVGREFQREEEITQTTTLDRLSSSRLVLERRQLNNDKWVDLDLVGIDSAQAPRLERIIAAKGATDSLARRTAATSTSHNVRVLNDSTLSVDDHFTYQPNARFRDQQMRLRLLLPRGRSFRMSETFANWLNDEDYVNGQAPYHPENEVFRMQGNKVECLSCSADDLRGRDTDNDNEDNADYDEGRDDSDVKLSFDRVESINADEDAYGSGRESFNETDFNEVNIVGGYRAIIRQGSTYTVRAAGDDRTLRDLKVTRDGRELTISPRNRNLFDARRNDQEQVLLIIELPELNNLSLVGGTHAEVSGFNSGDLRVTQAGGSQLRLTGTLQQLQLELAGGCQAALQGSADELKVDGAGACEVAAASFTARRADIDAVGATKVRLHVTDELRAEAIGASLIEYSGKPTTIRREALGAAAVRSVD</sequence>
<feature type="transmembrane region" description="Helical" evidence="7">
    <location>
        <begin position="165"/>
        <end position="182"/>
    </location>
</feature>
<evidence type="ECO:0000259" key="9">
    <source>
        <dbReference type="Pfam" id="PF10988"/>
    </source>
</evidence>
<comment type="subcellular location">
    <subcellularLocation>
        <location evidence="1">Cell membrane</location>
        <topology evidence="1">Single-pass membrane protein</topology>
    </subcellularLocation>
</comment>
<accession>A0ABY7LT37</accession>
<feature type="domain" description="Putative auto-transporter adhesin head GIN" evidence="9">
    <location>
        <begin position="670"/>
        <end position="855"/>
    </location>
</feature>
<dbReference type="InterPro" id="IPR052027">
    <property type="entry name" value="PspC"/>
</dbReference>
<dbReference type="InterPro" id="IPR021255">
    <property type="entry name" value="DUF2807"/>
</dbReference>
<feature type="region of interest" description="Disordered" evidence="6">
    <location>
        <begin position="109"/>
        <end position="134"/>
    </location>
</feature>
<dbReference type="EMBL" id="CP114767">
    <property type="protein sequence ID" value="WBA43563.1"/>
    <property type="molecule type" value="Genomic_DNA"/>
</dbReference>
<keyword evidence="2" id="KW-1003">Cell membrane</keyword>
<evidence type="ECO:0000256" key="6">
    <source>
        <dbReference type="SAM" id="MobiDB-lite"/>
    </source>
</evidence>
<evidence type="ECO:0000259" key="8">
    <source>
        <dbReference type="Pfam" id="PF04024"/>
    </source>
</evidence>
<dbReference type="Proteomes" id="UP001211005">
    <property type="component" value="Chromosome"/>
</dbReference>
<dbReference type="InterPro" id="IPR007168">
    <property type="entry name" value="Phageshock_PspC_N"/>
</dbReference>
<feature type="transmembrane region" description="Helical" evidence="7">
    <location>
        <begin position="353"/>
        <end position="376"/>
    </location>
</feature>
<evidence type="ECO:0000256" key="4">
    <source>
        <dbReference type="ARBA" id="ARBA00022989"/>
    </source>
</evidence>